<reference evidence="1" key="1">
    <citation type="submission" date="2021-06" db="EMBL/GenBank/DDBJ databases">
        <authorList>
            <person name="Kallberg Y."/>
            <person name="Tangrot J."/>
            <person name="Rosling A."/>
        </authorList>
    </citation>
    <scope>NUCLEOTIDE SEQUENCE</scope>
    <source>
        <strain evidence="1">CL356</strain>
    </source>
</reference>
<comment type="caution">
    <text evidence="1">The sequence shown here is derived from an EMBL/GenBank/DDBJ whole genome shotgun (WGS) entry which is preliminary data.</text>
</comment>
<proteinExistence type="predicted"/>
<evidence type="ECO:0000313" key="1">
    <source>
        <dbReference type="EMBL" id="CAG8462242.1"/>
    </source>
</evidence>
<sequence>MSHNSKPDHMTEEVITVASSETVSKVNESVAVSSGAQENERNVGDGDLEKRTRNNGDVKVVEMHKTQVILVFVGLCFGMFLAALDQTIVATALPAIALEFQALDKIEWDNSSRGTGLVSTIDEFSNRGQQIGYLIISGIGIGSILQTTLLAGQQVVNYEDVASVTSLLAFTRTFGAAFGLAIIGSVFNNELSKNLDSIRNQLSQYHLPNLTSSNLNFVLSSNPFVRQHPDLMSLIINQFTKALDTSFKVAIAFGILVFLTSLLMGNEKPGVSKKGDENGASTVV</sequence>
<organism evidence="1 2">
    <name type="scientific">Acaulospora colombiana</name>
    <dbReference type="NCBI Taxonomy" id="27376"/>
    <lineage>
        <taxon>Eukaryota</taxon>
        <taxon>Fungi</taxon>
        <taxon>Fungi incertae sedis</taxon>
        <taxon>Mucoromycota</taxon>
        <taxon>Glomeromycotina</taxon>
        <taxon>Glomeromycetes</taxon>
        <taxon>Diversisporales</taxon>
        <taxon>Acaulosporaceae</taxon>
        <taxon>Acaulospora</taxon>
    </lineage>
</organism>
<evidence type="ECO:0000313" key="2">
    <source>
        <dbReference type="Proteomes" id="UP000789525"/>
    </source>
</evidence>
<protein>
    <submittedName>
        <fullName evidence="1">1495_t:CDS:1</fullName>
    </submittedName>
</protein>
<keyword evidence="2" id="KW-1185">Reference proteome</keyword>
<dbReference type="EMBL" id="CAJVPT010001436">
    <property type="protein sequence ID" value="CAG8462242.1"/>
    <property type="molecule type" value="Genomic_DNA"/>
</dbReference>
<gene>
    <name evidence="1" type="ORF">ACOLOM_LOCUS1218</name>
</gene>
<name>A0ACA9KAZ9_9GLOM</name>
<accession>A0ACA9KAZ9</accession>
<dbReference type="Proteomes" id="UP000789525">
    <property type="component" value="Unassembled WGS sequence"/>
</dbReference>